<protein>
    <submittedName>
        <fullName evidence="2">Uncharacterized protein</fullName>
    </submittedName>
</protein>
<organism evidence="2 3">
    <name type="scientific">Elysia crispata</name>
    <name type="common">lettuce slug</name>
    <dbReference type="NCBI Taxonomy" id="231223"/>
    <lineage>
        <taxon>Eukaryota</taxon>
        <taxon>Metazoa</taxon>
        <taxon>Spiralia</taxon>
        <taxon>Lophotrochozoa</taxon>
        <taxon>Mollusca</taxon>
        <taxon>Gastropoda</taxon>
        <taxon>Heterobranchia</taxon>
        <taxon>Euthyneura</taxon>
        <taxon>Panpulmonata</taxon>
        <taxon>Sacoglossa</taxon>
        <taxon>Placobranchoidea</taxon>
        <taxon>Plakobranchidae</taxon>
        <taxon>Elysia</taxon>
    </lineage>
</organism>
<comment type="caution">
    <text evidence="2">The sequence shown here is derived from an EMBL/GenBank/DDBJ whole genome shotgun (WGS) entry which is preliminary data.</text>
</comment>
<dbReference type="AlphaFoldDB" id="A0AAE1A1U3"/>
<evidence type="ECO:0000313" key="2">
    <source>
        <dbReference type="EMBL" id="KAK3779106.1"/>
    </source>
</evidence>
<dbReference type="EMBL" id="JAWDGP010002879">
    <property type="protein sequence ID" value="KAK3779106.1"/>
    <property type="molecule type" value="Genomic_DNA"/>
</dbReference>
<reference evidence="2" key="1">
    <citation type="journal article" date="2023" name="G3 (Bethesda)">
        <title>A reference genome for the long-term kleptoplast-retaining sea slug Elysia crispata morphotype clarki.</title>
        <authorList>
            <person name="Eastman K.E."/>
            <person name="Pendleton A.L."/>
            <person name="Shaikh M.A."/>
            <person name="Suttiyut T."/>
            <person name="Ogas R."/>
            <person name="Tomko P."/>
            <person name="Gavelis G."/>
            <person name="Widhalm J.R."/>
            <person name="Wisecaver J.H."/>
        </authorList>
    </citation>
    <scope>NUCLEOTIDE SEQUENCE</scope>
    <source>
        <strain evidence="2">ECLA1</strain>
    </source>
</reference>
<accession>A0AAE1A1U3</accession>
<feature type="region of interest" description="Disordered" evidence="1">
    <location>
        <begin position="1"/>
        <end position="27"/>
    </location>
</feature>
<name>A0AAE1A1U3_9GAST</name>
<gene>
    <name evidence="2" type="ORF">RRG08_011131</name>
</gene>
<evidence type="ECO:0000256" key="1">
    <source>
        <dbReference type="SAM" id="MobiDB-lite"/>
    </source>
</evidence>
<proteinExistence type="predicted"/>
<evidence type="ECO:0000313" key="3">
    <source>
        <dbReference type="Proteomes" id="UP001283361"/>
    </source>
</evidence>
<sequence length="99" mass="11805">MRVCPRIRRSKEQEEDDKEGQSLQQDPTFKENDAKLWKCSCRHGVYEHQFFCRRKAKFIWSIGEYEWSLRLFDSMSGCQNHPVISGLRRRGLCLYCGDV</sequence>
<dbReference type="Proteomes" id="UP001283361">
    <property type="component" value="Unassembled WGS sequence"/>
</dbReference>
<keyword evidence="3" id="KW-1185">Reference proteome</keyword>